<dbReference type="CDD" id="cd00082">
    <property type="entry name" value="HisKA"/>
    <property type="match status" value="1"/>
</dbReference>
<evidence type="ECO:0000256" key="4">
    <source>
        <dbReference type="ARBA" id="ARBA00022679"/>
    </source>
</evidence>
<evidence type="ECO:0000256" key="3">
    <source>
        <dbReference type="ARBA" id="ARBA00022553"/>
    </source>
</evidence>
<feature type="domain" description="Histidine kinase" evidence="10">
    <location>
        <begin position="216"/>
        <end position="443"/>
    </location>
</feature>
<evidence type="ECO:0000313" key="13">
    <source>
        <dbReference type="Proteomes" id="UP000007347"/>
    </source>
</evidence>
<dbReference type="Gene3D" id="3.40.50.2300">
    <property type="match status" value="1"/>
</dbReference>
<dbReference type="SUPFAM" id="SSF47384">
    <property type="entry name" value="Homodimeric domain of signal transducing histidine kinase"/>
    <property type="match status" value="1"/>
</dbReference>
<dbReference type="RefSeq" id="WP_014955832.1">
    <property type="nucleotide sequence ID" value="NC_018645.1"/>
</dbReference>
<dbReference type="KEGG" id="dto:TOL2_C03050"/>
<dbReference type="InterPro" id="IPR011006">
    <property type="entry name" value="CheY-like_superfamily"/>
</dbReference>
<evidence type="ECO:0000256" key="8">
    <source>
        <dbReference type="ARBA" id="ARBA00023012"/>
    </source>
</evidence>
<dbReference type="Pfam" id="PF02518">
    <property type="entry name" value="HATPase_c"/>
    <property type="match status" value="1"/>
</dbReference>
<dbReference type="InterPro" id="IPR003018">
    <property type="entry name" value="GAF"/>
</dbReference>
<gene>
    <name evidence="12" type="ordered locus">TOL2_C03050</name>
</gene>
<protein>
    <recommendedName>
        <fullName evidence="2">histidine kinase</fullName>
        <ecNumber evidence="2">2.7.13.3</ecNumber>
    </recommendedName>
</protein>
<dbReference type="Pfam" id="PF00512">
    <property type="entry name" value="HisKA"/>
    <property type="match status" value="1"/>
</dbReference>
<evidence type="ECO:0000256" key="7">
    <source>
        <dbReference type="ARBA" id="ARBA00022840"/>
    </source>
</evidence>
<evidence type="ECO:0000256" key="2">
    <source>
        <dbReference type="ARBA" id="ARBA00012438"/>
    </source>
</evidence>
<dbReference type="PATRIC" id="fig|651182.5.peg.380"/>
<dbReference type="SUPFAM" id="SSF55874">
    <property type="entry name" value="ATPase domain of HSP90 chaperone/DNA topoisomerase II/histidine kinase"/>
    <property type="match status" value="1"/>
</dbReference>
<dbReference type="SMART" id="SM00387">
    <property type="entry name" value="HATPase_c"/>
    <property type="match status" value="1"/>
</dbReference>
<dbReference type="PRINTS" id="PR00344">
    <property type="entry name" value="BCTRLSENSOR"/>
</dbReference>
<evidence type="ECO:0000259" key="11">
    <source>
        <dbReference type="PROSITE" id="PS50110"/>
    </source>
</evidence>
<dbReference type="PANTHER" id="PTHR43065">
    <property type="entry name" value="SENSOR HISTIDINE KINASE"/>
    <property type="match status" value="1"/>
</dbReference>
<dbReference type="Pfam" id="PF00072">
    <property type="entry name" value="Response_reg"/>
    <property type="match status" value="1"/>
</dbReference>
<dbReference type="InterPro" id="IPR003594">
    <property type="entry name" value="HATPase_dom"/>
</dbReference>
<evidence type="ECO:0000256" key="6">
    <source>
        <dbReference type="ARBA" id="ARBA00022777"/>
    </source>
</evidence>
<dbReference type="CDD" id="cd17546">
    <property type="entry name" value="REC_hyHK_CKI1_RcsC-like"/>
    <property type="match status" value="1"/>
</dbReference>
<dbReference type="GO" id="GO:0000155">
    <property type="term" value="F:phosphorelay sensor kinase activity"/>
    <property type="evidence" value="ECO:0007669"/>
    <property type="project" value="InterPro"/>
</dbReference>
<sequence>MKNSGLNFKQKNYSTFSEKIARVANLFHLLGVDCKKNIDIILEQTCHIFDGACSLYCRMDDNQKSLKLLAGYKIPKGFDKIFDVQDSFFRKTTIKDKNTPVIFSDLENTPFFTIDPIISKYNLKSCLGFPVTLKNKIIGLLCILDIKTRIFTTQEVHCIQTLAASLTLEEERLYIENERLDLQQKACEAKEKYLLFLEEKLKRAEKIELISTVAGGVAHDLNNILSGLVSYPELLLIKLPPDSPFKEYISLIHDAGLKAADIVHDLLTLTRRGIPNQIIINLNKVIYEYVKGSAHKRLEKNHPQIEFKINSAEDLLNISGSPSHILKVIMNLVINAAEAVKGKGTVTIETFNQYIDMNSNKYDTLLEGDYVVLRIMDDGDGIPQKDLNRIFEPFYTKKQMGLSGSGLGLFVVWNCVKDHMGYIEVNSKKNEFTVFELYFPATRKKADSDPNDFFIDNFKGSGQTVLVVDDSYEQRKITLDLLEMLGYNPSAVSSGKAAVAVLEKHPIDVILLDMEMAPGIDGLETYKRILKINPIQKAIIATGLSKNEKIKKALMLGAGHYIKKPYTIKKLACTLKNELTS</sequence>
<evidence type="ECO:0000256" key="1">
    <source>
        <dbReference type="ARBA" id="ARBA00000085"/>
    </source>
</evidence>
<organism evidence="12 13">
    <name type="scientific">Desulfobacula toluolica (strain DSM 7467 / Tol2)</name>
    <dbReference type="NCBI Taxonomy" id="651182"/>
    <lineage>
        <taxon>Bacteria</taxon>
        <taxon>Pseudomonadati</taxon>
        <taxon>Thermodesulfobacteriota</taxon>
        <taxon>Desulfobacteria</taxon>
        <taxon>Desulfobacterales</taxon>
        <taxon>Desulfobacteraceae</taxon>
        <taxon>Desulfobacula</taxon>
    </lineage>
</organism>
<dbReference type="InterPro" id="IPR001789">
    <property type="entry name" value="Sig_transdc_resp-reg_receiver"/>
</dbReference>
<evidence type="ECO:0000256" key="5">
    <source>
        <dbReference type="ARBA" id="ARBA00022741"/>
    </source>
</evidence>
<dbReference type="EMBL" id="FO203503">
    <property type="protein sequence ID" value="CCK78475.1"/>
    <property type="molecule type" value="Genomic_DNA"/>
</dbReference>
<keyword evidence="13" id="KW-1185">Reference proteome</keyword>
<dbReference type="STRING" id="651182.TOL2_C03050"/>
<dbReference type="InterPro" id="IPR003661">
    <property type="entry name" value="HisK_dim/P_dom"/>
</dbReference>
<dbReference type="Pfam" id="PF01590">
    <property type="entry name" value="GAF"/>
    <property type="match status" value="1"/>
</dbReference>
<feature type="domain" description="Response regulatory" evidence="11">
    <location>
        <begin position="464"/>
        <end position="579"/>
    </location>
</feature>
<reference evidence="12 13" key="1">
    <citation type="journal article" date="2013" name="Environ. Microbiol.">
        <title>Complete genome, catabolic sub-proteomes and key-metabolites of Desulfobacula toluolica Tol2, a marine, aromatic compound-degrading, sulfate-reducing bacterium.</title>
        <authorList>
            <person name="Wohlbrand L."/>
            <person name="Jacob J.H."/>
            <person name="Kube M."/>
            <person name="Mussmann M."/>
            <person name="Jarling R."/>
            <person name="Beck A."/>
            <person name="Amann R."/>
            <person name="Wilkes H."/>
            <person name="Reinhardt R."/>
            <person name="Rabus R."/>
        </authorList>
    </citation>
    <scope>NUCLEOTIDE SEQUENCE [LARGE SCALE GENOMIC DNA]</scope>
    <source>
        <strain evidence="13">DSM 7467 / Tol2</strain>
    </source>
</reference>
<dbReference type="PROSITE" id="PS50109">
    <property type="entry name" value="HIS_KIN"/>
    <property type="match status" value="1"/>
</dbReference>
<proteinExistence type="predicted"/>
<dbReference type="InterPro" id="IPR029016">
    <property type="entry name" value="GAF-like_dom_sf"/>
</dbReference>
<keyword evidence="4" id="KW-0808">Transferase</keyword>
<dbReference type="Proteomes" id="UP000007347">
    <property type="component" value="Chromosome"/>
</dbReference>
<dbReference type="Gene3D" id="3.30.450.40">
    <property type="match status" value="1"/>
</dbReference>
<dbReference type="InterPro" id="IPR036890">
    <property type="entry name" value="HATPase_C_sf"/>
</dbReference>
<keyword evidence="8" id="KW-0902">Two-component regulatory system</keyword>
<name>K0NCR4_DESTT</name>
<dbReference type="SUPFAM" id="SSF52172">
    <property type="entry name" value="CheY-like"/>
    <property type="match status" value="1"/>
</dbReference>
<dbReference type="InterPro" id="IPR005467">
    <property type="entry name" value="His_kinase_dom"/>
</dbReference>
<keyword evidence="6 12" id="KW-0418">Kinase</keyword>
<dbReference type="InterPro" id="IPR004358">
    <property type="entry name" value="Sig_transdc_His_kin-like_C"/>
</dbReference>
<dbReference type="AlphaFoldDB" id="K0NCR4"/>
<evidence type="ECO:0000259" key="10">
    <source>
        <dbReference type="PROSITE" id="PS50109"/>
    </source>
</evidence>
<dbReference type="PROSITE" id="PS50110">
    <property type="entry name" value="RESPONSE_REGULATORY"/>
    <property type="match status" value="1"/>
</dbReference>
<comment type="catalytic activity">
    <reaction evidence="1">
        <text>ATP + protein L-histidine = ADP + protein N-phospho-L-histidine.</text>
        <dbReference type="EC" id="2.7.13.3"/>
    </reaction>
</comment>
<dbReference type="EC" id="2.7.13.3" evidence="2"/>
<dbReference type="SUPFAM" id="SSF55781">
    <property type="entry name" value="GAF domain-like"/>
    <property type="match status" value="1"/>
</dbReference>
<keyword evidence="5" id="KW-0547">Nucleotide-binding</keyword>
<accession>K0NCR4</accession>
<evidence type="ECO:0000256" key="9">
    <source>
        <dbReference type="PROSITE-ProRule" id="PRU00169"/>
    </source>
</evidence>
<evidence type="ECO:0000313" key="12">
    <source>
        <dbReference type="EMBL" id="CCK78475.1"/>
    </source>
</evidence>
<dbReference type="Gene3D" id="3.30.565.10">
    <property type="entry name" value="Histidine kinase-like ATPase, C-terminal domain"/>
    <property type="match status" value="1"/>
</dbReference>
<dbReference type="OrthoDB" id="45683at2"/>
<dbReference type="InterPro" id="IPR036097">
    <property type="entry name" value="HisK_dim/P_sf"/>
</dbReference>
<dbReference type="GO" id="GO:0005524">
    <property type="term" value="F:ATP binding"/>
    <property type="evidence" value="ECO:0007669"/>
    <property type="project" value="UniProtKB-KW"/>
</dbReference>
<dbReference type="HOGENOM" id="CLU_000445_114_51_7"/>
<dbReference type="Gene3D" id="1.10.287.130">
    <property type="match status" value="1"/>
</dbReference>
<dbReference type="PANTHER" id="PTHR43065:SF46">
    <property type="entry name" value="C4-DICARBOXYLATE TRANSPORT SENSOR PROTEIN DCTB"/>
    <property type="match status" value="1"/>
</dbReference>
<dbReference type="SMART" id="SM00448">
    <property type="entry name" value="REC"/>
    <property type="match status" value="1"/>
</dbReference>
<keyword evidence="3 9" id="KW-0597">Phosphoprotein</keyword>
<feature type="modified residue" description="4-aspartylphosphate" evidence="9">
    <location>
        <position position="513"/>
    </location>
</feature>
<dbReference type="SMART" id="SM00388">
    <property type="entry name" value="HisKA"/>
    <property type="match status" value="1"/>
</dbReference>
<keyword evidence="7" id="KW-0067">ATP-binding</keyword>